<dbReference type="Proteomes" id="UP000198636">
    <property type="component" value="Unassembled WGS sequence"/>
</dbReference>
<name>A0A1G5KVU9_9FIRM</name>
<dbReference type="AlphaFoldDB" id="A0A1G5KVU9"/>
<reference evidence="2 3" key="1">
    <citation type="submission" date="2016-10" db="EMBL/GenBank/DDBJ databases">
        <authorList>
            <person name="de Groot N.N."/>
        </authorList>
    </citation>
    <scope>NUCLEOTIDE SEQUENCE [LARGE SCALE GENOMIC DNA]</scope>
    <source>
        <strain evidence="2 3">DSM 18978</strain>
    </source>
</reference>
<feature type="compositionally biased region" description="Gly residues" evidence="1">
    <location>
        <begin position="1"/>
        <end position="10"/>
    </location>
</feature>
<sequence>MEVDKGGGNGNKVQLGRHNVVNHRKQKRGFYSEFESTNGK</sequence>
<accession>A0A1G5KVU9</accession>
<feature type="region of interest" description="Disordered" evidence="1">
    <location>
        <begin position="1"/>
        <end position="40"/>
    </location>
</feature>
<keyword evidence="3" id="KW-1185">Reference proteome</keyword>
<organism evidence="2 3">
    <name type="scientific">Alkaliphilus peptidifermentans DSM 18978</name>
    <dbReference type="NCBI Taxonomy" id="1120976"/>
    <lineage>
        <taxon>Bacteria</taxon>
        <taxon>Bacillati</taxon>
        <taxon>Bacillota</taxon>
        <taxon>Clostridia</taxon>
        <taxon>Peptostreptococcales</taxon>
        <taxon>Natronincolaceae</taxon>
        <taxon>Alkaliphilus</taxon>
    </lineage>
</organism>
<evidence type="ECO:0000313" key="3">
    <source>
        <dbReference type="Proteomes" id="UP000198636"/>
    </source>
</evidence>
<evidence type="ECO:0000313" key="2">
    <source>
        <dbReference type="EMBL" id="SCZ04735.1"/>
    </source>
</evidence>
<evidence type="ECO:0000256" key="1">
    <source>
        <dbReference type="SAM" id="MobiDB-lite"/>
    </source>
</evidence>
<protein>
    <submittedName>
        <fullName evidence="2">Uncharacterized protein</fullName>
    </submittedName>
</protein>
<gene>
    <name evidence="2" type="ORF">SAMN03080606_03818</name>
</gene>
<dbReference type="EMBL" id="FMUS01000032">
    <property type="protein sequence ID" value="SCZ04735.1"/>
    <property type="molecule type" value="Genomic_DNA"/>
</dbReference>
<proteinExistence type="predicted"/>